<comment type="caution">
    <text evidence="2">The sequence shown here is derived from an EMBL/GenBank/DDBJ whole genome shotgun (WGS) entry which is preliminary data.</text>
</comment>
<protein>
    <submittedName>
        <fullName evidence="2">Uncharacterized protein</fullName>
    </submittedName>
</protein>
<feature type="compositionally biased region" description="Polar residues" evidence="1">
    <location>
        <begin position="50"/>
        <end position="79"/>
    </location>
</feature>
<name>A0A1R1X6F5_9FUNG</name>
<sequence>MSNEEFPSQKENTFRMKLNINSKIKSSTNSDHINRLASDSVSPPEISRMDQLNYSSNKKPTDTSIYNISSSDSQGKNKF</sequence>
<proteinExistence type="predicted"/>
<keyword evidence="3" id="KW-1185">Reference proteome</keyword>
<reference evidence="2 3" key="1">
    <citation type="submission" date="2017-01" db="EMBL/GenBank/DDBJ databases">
        <authorList>
            <person name="Mah S.A."/>
            <person name="Swanson W.J."/>
            <person name="Moy G.W."/>
            <person name="Vacquier V.D."/>
        </authorList>
    </citation>
    <scope>NUCLEOTIDE SEQUENCE [LARGE SCALE GENOMIC DNA]</scope>
    <source>
        <strain evidence="2 3">GSMNP</strain>
    </source>
</reference>
<dbReference type="EMBL" id="LSSN01005096">
    <property type="protein sequence ID" value="OMJ10228.1"/>
    <property type="molecule type" value="Genomic_DNA"/>
</dbReference>
<dbReference type="Proteomes" id="UP000187283">
    <property type="component" value="Unassembled WGS sequence"/>
</dbReference>
<evidence type="ECO:0000313" key="3">
    <source>
        <dbReference type="Proteomes" id="UP000187283"/>
    </source>
</evidence>
<evidence type="ECO:0000256" key="1">
    <source>
        <dbReference type="SAM" id="MobiDB-lite"/>
    </source>
</evidence>
<accession>A0A1R1X6F5</accession>
<feature type="region of interest" description="Disordered" evidence="1">
    <location>
        <begin position="25"/>
        <end position="79"/>
    </location>
</feature>
<evidence type="ECO:0000313" key="2">
    <source>
        <dbReference type="EMBL" id="OMJ10228.1"/>
    </source>
</evidence>
<dbReference type="AlphaFoldDB" id="A0A1R1X6F5"/>
<gene>
    <name evidence="2" type="ORF">AYI70_g10455</name>
</gene>
<organism evidence="2 3">
    <name type="scientific">Smittium culicis</name>
    <dbReference type="NCBI Taxonomy" id="133412"/>
    <lineage>
        <taxon>Eukaryota</taxon>
        <taxon>Fungi</taxon>
        <taxon>Fungi incertae sedis</taxon>
        <taxon>Zoopagomycota</taxon>
        <taxon>Kickxellomycotina</taxon>
        <taxon>Harpellomycetes</taxon>
        <taxon>Harpellales</taxon>
        <taxon>Legeriomycetaceae</taxon>
        <taxon>Smittium</taxon>
    </lineage>
</organism>